<evidence type="ECO:0000313" key="1">
    <source>
        <dbReference type="EMBL" id="GIF96609.1"/>
    </source>
</evidence>
<proteinExistence type="predicted"/>
<organism evidence="1 2">
    <name type="scientific">Catellatospora citrea</name>
    <dbReference type="NCBI Taxonomy" id="53366"/>
    <lineage>
        <taxon>Bacteria</taxon>
        <taxon>Bacillati</taxon>
        <taxon>Actinomycetota</taxon>
        <taxon>Actinomycetes</taxon>
        <taxon>Micromonosporales</taxon>
        <taxon>Micromonosporaceae</taxon>
        <taxon>Catellatospora</taxon>
    </lineage>
</organism>
<dbReference type="Proteomes" id="UP000659904">
    <property type="component" value="Unassembled WGS sequence"/>
</dbReference>
<reference evidence="1 2" key="1">
    <citation type="submission" date="2021-01" db="EMBL/GenBank/DDBJ databases">
        <title>Whole genome shotgun sequence of Catellatospora citrea NBRC 14495.</title>
        <authorList>
            <person name="Komaki H."/>
            <person name="Tamura T."/>
        </authorList>
    </citation>
    <scope>NUCLEOTIDE SEQUENCE [LARGE SCALE GENOMIC DNA]</scope>
    <source>
        <strain evidence="1 2">NBRC 14495</strain>
    </source>
</reference>
<dbReference type="InterPro" id="IPR026337">
    <property type="entry name" value="AKG_HExxH"/>
</dbReference>
<sequence>MLTTDELADIGGGVGRPATLRRLVQGQLGKRRVLAAALMRRATGTAGEVFQAAVDRDSAAVDRVLSDPFTDAWVTGHLLGRPDGDRNADAIATALATAAAVTAGVEADLIAEGLDDTFFLPGLGAANGLGRGHLRIGVRGRGRLCLAGPAQTLEIDVRDARRANWAPSRWLTFTEQGRSWTVLLEDLHPYRGAYPWQPLPRLDQAAFSRCAALLGGAWRWIVRHSPAHADGISSVVSSVVPVVRPPDGRDVSGSSRTAGGAVGVSMPTAAAGMALLLMHEAQHVKLGAAADVVRLYEPAGAARHRAPWRADPRPVGGLLQGAYAHLGVGEFWRLRRDDGDADAALANFEFAYSRDMVSHAVTALQASRELTAAGEEIAAGMARAAGDWKLEQIPDGVSTAVDDVEGAETVRWYLSNHSPFAADVNRLASRWRSGASPEPRGVAVSVVARTAAPAGTSGLAALTRARLAGHSYGANAADQAFAEGCFAVALDGYRRRIAADIDDDDAWVGLALARCRLGLSRSTDALVTRPSLVKETCRVAGPPATPEAIAVWLDSGSQASGGSM</sequence>
<comment type="caution">
    <text evidence="1">The sequence shown here is derived from an EMBL/GenBank/DDBJ whole genome shotgun (WGS) entry which is preliminary data.</text>
</comment>
<dbReference type="EMBL" id="BONH01000005">
    <property type="protein sequence ID" value="GIF96609.1"/>
    <property type="molecule type" value="Genomic_DNA"/>
</dbReference>
<dbReference type="RefSeq" id="WP_170213281.1">
    <property type="nucleotide sequence ID" value="NZ_BONH01000005.1"/>
</dbReference>
<protein>
    <submittedName>
        <fullName evidence="1">HEXXH motif domain-containing protein</fullName>
    </submittedName>
</protein>
<evidence type="ECO:0000313" key="2">
    <source>
        <dbReference type="Proteomes" id="UP000659904"/>
    </source>
</evidence>
<dbReference type="AlphaFoldDB" id="A0A8J3KK40"/>
<accession>A0A8J3KK40</accession>
<dbReference type="NCBIfam" id="TIGR04267">
    <property type="entry name" value="mod_HExxH"/>
    <property type="match status" value="1"/>
</dbReference>
<gene>
    <name evidence="1" type="ORF">Cci01nite_17030</name>
</gene>
<keyword evidence="2" id="KW-1185">Reference proteome</keyword>
<name>A0A8J3KK40_9ACTN</name>